<organism evidence="1">
    <name type="scientific">marine sediment metagenome</name>
    <dbReference type="NCBI Taxonomy" id="412755"/>
    <lineage>
        <taxon>unclassified sequences</taxon>
        <taxon>metagenomes</taxon>
        <taxon>ecological metagenomes</taxon>
    </lineage>
</organism>
<evidence type="ECO:0000313" key="1">
    <source>
        <dbReference type="EMBL" id="GAF86939.1"/>
    </source>
</evidence>
<reference evidence="1" key="1">
    <citation type="journal article" date="2014" name="Front. Microbiol.">
        <title>High frequency of phylogenetically diverse reductive dehalogenase-homologous genes in deep subseafloor sedimentary metagenomes.</title>
        <authorList>
            <person name="Kawai M."/>
            <person name="Futagami T."/>
            <person name="Toyoda A."/>
            <person name="Takaki Y."/>
            <person name="Nishi S."/>
            <person name="Hori S."/>
            <person name="Arai W."/>
            <person name="Tsubouchi T."/>
            <person name="Morono Y."/>
            <person name="Uchiyama I."/>
            <person name="Ito T."/>
            <person name="Fujiyama A."/>
            <person name="Inagaki F."/>
            <person name="Takami H."/>
        </authorList>
    </citation>
    <scope>NUCLEOTIDE SEQUENCE</scope>
    <source>
        <strain evidence="1">Expedition CK06-06</strain>
    </source>
</reference>
<accession>X0T116</accession>
<name>X0T116_9ZZZZ</name>
<feature type="non-terminal residue" evidence="1">
    <location>
        <position position="102"/>
    </location>
</feature>
<dbReference type="AlphaFoldDB" id="X0T116"/>
<gene>
    <name evidence="1" type="ORF">S01H1_26986</name>
</gene>
<proteinExistence type="predicted"/>
<sequence length="102" mass="11327">MSFLIQQRVVPRRPPAGTELDLLAAAAARNADPLNDLTYPGEERLGTSLAILPVSPQRVLVTWANLRPTLLRRLERAVITETAGVAEPIYCLRLYDITDVDF</sequence>
<comment type="caution">
    <text evidence="1">The sequence shown here is derived from an EMBL/GenBank/DDBJ whole genome shotgun (WGS) entry which is preliminary data.</text>
</comment>
<dbReference type="EMBL" id="BARS01016394">
    <property type="protein sequence ID" value="GAF86939.1"/>
    <property type="molecule type" value="Genomic_DNA"/>
</dbReference>
<protein>
    <submittedName>
        <fullName evidence="1">Uncharacterized protein</fullName>
    </submittedName>
</protein>